<sequence>MINIKKSIKGIYLKLKYGVRVSSSDKVILINIEENKFNRYLFPFVHMISSNGYKPILLLNFSQLAHLSYDKYQKMIFDRGLLFVTVKNMNIVKTINLSPDYFNALNNDSLRDSIIPMPMHPSIYSKGITIKNIIQNNKNIFFAGTTIGGVYNKRQVFEGIISRFEVLDYIKTFKNSINVKSKNQFERLDLDKEKSYYMIYERHNFNFTQEELFIELTNNSFFLALPGTLMPLCHNIIEAMYCRAIPILQDVYAHMFPISLKDGVNCLIFKDFEELSNISKQIDQMTINDIENMQNNVINYYKDYLSESAITNKILTEGMEKFYLQAEGHSVTLYNN</sequence>
<comment type="caution">
    <text evidence="1">The sequence shown here is derived from an EMBL/GenBank/DDBJ whole genome shotgun (WGS) entry which is preliminary data.</text>
</comment>
<dbReference type="EMBL" id="JBHMEZ010000003">
    <property type="protein sequence ID" value="MFB9052853.1"/>
    <property type="molecule type" value="Genomic_DNA"/>
</dbReference>
<keyword evidence="2" id="KW-1185">Reference proteome</keyword>
<reference evidence="1 2" key="1">
    <citation type="submission" date="2024-09" db="EMBL/GenBank/DDBJ databases">
        <authorList>
            <person name="Sun Q."/>
            <person name="Mori K."/>
        </authorList>
    </citation>
    <scope>NUCLEOTIDE SEQUENCE [LARGE SCALE GENOMIC DNA]</scope>
    <source>
        <strain evidence="1 2">CECT 8286</strain>
    </source>
</reference>
<evidence type="ECO:0000313" key="1">
    <source>
        <dbReference type="EMBL" id="MFB9052853.1"/>
    </source>
</evidence>
<dbReference type="Proteomes" id="UP001589605">
    <property type="component" value="Unassembled WGS sequence"/>
</dbReference>
<proteinExistence type="predicted"/>
<organism evidence="1 2">
    <name type="scientific">Formosa undariae</name>
    <dbReference type="NCBI Taxonomy" id="1325436"/>
    <lineage>
        <taxon>Bacteria</taxon>
        <taxon>Pseudomonadati</taxon>
        <taxon>Bacteroidota</taxon>
        <taxon>Flavobacteriia</taxon>
        <taxon>Flavobacteriales</taxon>
        <taxon>Flavobacteriaceae</taxon>
        <taxon>Formosa</taxon>
    </lineage>
</organism>
<gene>
    <name evidence="1" type="ORF">ACFFVB_07135</name>
</gene>
<evidence type="ECO:0000313" key="2">
    <source>
        <dbReference type="Proteomes" id="UP001589605"/>
    </source>
</evidence>
<protein>
    <recommendedName>
        <fullName evidence="3">Exostosin family protein</fullName>
    </recommendedName>
</protein>
<evidence type="ECO:0008006" key="3">
    <source>
        <dbReference type="Google" id="ProtNLM"/>
    </source>
</evidence>
<accession>A0ABV5F114</accession>
<name>A0ABV5F114_9FLAO</name>
<dbReference type="RefSeq" id="WP_382382029.1">
    <property type="nucleotide sequence ID" value="NZ_JBHMEZ010000003.1"/>
</dbReference>